<dbReference type="PANTHER" id="PTHR43685:SF2">
    <property type="entry name" value="GLYCOSYLTRANSFERASE 2-LIKE DOMAIN-CONTAINING PROTEIN"/>
    <property type="match status" value="1"/>
</dbReference>
<dbReference type="Proteomes" id="UP001500851">
    <property type="component" value="Unassembled WGS sequence"/>
</dbReference>
<evidence type="ECO:0000259" key="1">
    <source>
        <dbReference type="Pfam" id="PF00535"/>
    </source>
</evidence>
<organism evidence="2 3">
    <name type="scientific">Leucobacter iarius</name>
    <dbReference type="NCBI Taxonomy" id="333963"/>
    <lineage>
        <taxon>Bacteria</taxon>
        <taxon>Bacillati</taxon>
        <taxon>Actinomycetota</taxon>
        <taxon>Actinomycetes</taxon>
        <taxon>Micrococcales</taxon>
        <taxon>Microbacteriaceae</taxon>
        <taxon>Leucobacter</taxon>
    </lineage>
</organism>
<name>A0ABP4Y004_9MICO</name>
<dbReference type="InterPro" id="IPR001173">
    <property type="entry name" value="Glyco_trans_2-like"/>
</dbReference>
<keyword evidence="3" id="KW-1185">Reference proteome</keyword>
<protein>
    <recommendedName>
        <fullName evidence="1">Glycosyltransferase 2-like domain-containing protein</fullName>
    </recommendedName>
</protein>
<dbReference type="SUPFAM" id="SSF53448">
    <property type="entry name" value="Nucleotide-diphospho-sugar transferases"/>
    <property type="match status" value="1"/>
</dbReference>
<dbReference type="InterPro" id="IPR029044">
    <property type="entry name" value="Nucleotide-diphossugar_trans"/>
</dbReference>
<sequence length="230" mass="25490">MEQGLAEYIHEPEVRGLSRGRNRGLRELRGRIVAFPDDDCWYPAGLLAEVAARLRDARLDGISTLLVDGDGDEALLRWATAEQDIRPRSIPRTVSSATLFFTRETIERVGDFDPELGSGSGTPFGAGEETDYVLRALALGARLRYLPGLEVHHAEWRSAGSTVDVRAKVRSYNRGFGRVLRKHGRHVEFLYWAGRSFAGLGVRAFSGDRAGAAHQLDQLRGRVSGYAARR</sequence>
<accession>A0ABP4Y004</accession>
<dbReference type="Gene3D" id="3.90.550.10">
    <property type="entry name" value="Spore Coat Polysaccharide Biosynthesis Protein SpsA, Chain A"/>
    <property type="match status" value="1"/>
</dbReference>
<feature type="domain" description="Glycosyltransferase 2-like" evidence="1">
    <location>
        <begin position="6"/>
        <end position="82"/>
    </location>
</feature>
<evidence type="ECO:0000313" key="3">
    <source>
        <dbReference type="Proteomes" id="UP001500851"/>
    </source>
</evidence>
<dbReference type="PANTHER" id="PTHR43685">
    <property type="entry name" value="GLYCOSYLTRANSFERASE"/>
    <property type="match status" value="1"/>
</dbReference>
<reference evidence="3" key="1">
    <citation type="journal article" date="2019" name="Int. J. Syst. Evol. Microbiol.">
        <title>The Global Catalogue of Microorganisms (GCM) 10K type strain sequencing project: providing services to taxonomists for standard genome sequencing and annotation.</title>
        <authorList>
            <consortium name="The Broad Institute Genomics Platform"/>
            <consortium name="The Broad Institute Genome Sequencing Center for Infectious Disease"/>
            <person name="Wu L."/>
            <person name="Ma J."/>
        </authorList>
    </citation>
    <scope>NUCLEOTIDE SEQUENCE [LARGE SCALE GENOMIC DNA]</scope>
    <source>
        <strain evidence="3">JCM 14736</strain>
    </source>
</reference>
<dbReference type="InterPro" id="IPR050834">
    <property type="entry name" value="Glycosyltransf_2"/>
</dbReference>
<comment type="caution">
    <text evidence="2">The sequence shown here is derived from an EMBL/GenBank/DDBJ whole genome shotgun (WGS) entry which is preliminary data.</text>
</comment>
<dbReference type="Pfam" id="PF00535">
    <property type="entry name" value="Glycos_transf_2"/>
    <property type="match status" value="1"/>
</dbReference>
<evidence type="ECO:0000313" key="2">
    <source>
        <dbReference type="EMBL" id="GAA1799602.1"/>
    </source>
</evidence>
<proteinExistence type="predicted"/>
<gene>
    <name evidence="2" type="ORF">GCM10009768_30760</name>
</gene>
<dbReference type="EMBL" id="BAAAOB010000005">
    <property type="protein sequence ID" value="GAA1799602.1"/>
    <property type="molecule type" value="Genomic_DNA"/>
</dbReference>